<dbReference type="GO" id="GO:0060090">
    <property type="term" value="F:molecular adaptor activity"/>
    <property type="evidence" value="ECO:0007669"/>
    <property type="project" value="TreeGrafter"/>
</dbReference>
<reference evidence="3" key="1">
    <citation type="submission" date="2025-08" db="UniProtKB">
        <authorList>
            <consortium name="Ensembl"/>
        </authorList>
    </citation>
    <scope>IDENTIFICATION</scope>
</reference>
<proteinExistence type="inferred from homology"/>
<organism evidence="3 4">
    <name type="scientific">Sinocyclocheilus anshuiensis</name>
    <dbReference type="NCBI Taxonomy" id="1608454"/>
    <lineage>
        <taxon>Eukaryota</taxon>
        <taxon>Metazoa</taxon>
        <taxon>Chordata</taxon>
        <taxon>Craniata</taxon>
        <taxon>Vertebrata</taxon>
        <taxon>Euteleostomi</taxon>
        <taxon>Actinopterygii</taxon>
        <taxon>Neopterygii</taxon>
        <taxon>Teleostei</taxon>
        <taxon>Ostariophysi</taxon>
        <taxon>Cypriniformes</taxon>
        <taxon>Cyprinidae</taxon>
        <taxon>Cyprininae</taxon>
        <taxon>Sinocyclocheilus</taxon>
    </lineage>
</organism>
<dbReference type="PANTHER" id="PTHR12353:SF3">
    <property type="entry name" value="DISKS LARGE-ASSOCIATED PROTEIN 2"/>
    <property type="match status" value="1"/>
</dbReference>
<evidence type="ECO:0000313" key="3">
    <source>
        <dbReference type="Ensembl" id="ENSSANP00000058976.1"/>
    </source>
</evidence>
<feature type="region of interest" description="Disordered" evidence="2">
    <location>
        <begin position="575"/>
        <end position="603"/>
    </location>
</feature>
<dbReference type="Ensembl" id="ENSSANT00000062743.1">
    <property type="protein sequence ID" value="ENSSANP00000058976.1"/>
    <property type="gene ID" value="ENSSANG00000029415.1"/>
</dbReference>
<dbReference type="InterPro" id="IPR005026">
    <property type="entry name" value="SAPAP"/>
</dbReference>
<dbReference type="GO" id="GO:0023052">
    <property type="term" value="P:signaling"/>
    <property type="evidence" value="ECO:0007669"/>
    <property type="project" value="InterPro"/>
</dbReference>
<reference evidence="3" key="2">
    <citation type="submission" date="2025-09" db="UniProtKB">
        <authorList>
            <consortium name="Ensembl"/>
        </authorList>
    </citation>
    <scope>IDENTIFICATION</scope>
</reference>
<keyword evidence="4" id="KW-1185">Reference proteome</keyword>
<evidence type="ECO:0000256" key="2">
    <source>
        <dbReference type="SAM" id="MobiDB-lite"/>
    </source>
</evidence>
<protein>
    <submittedName>
        <fullName evidence="3">Discs, large (Drosophila) homolog-associated protein 2a</fullName>
    </submittedName>
</protein>
<evidence type="ECO:0000256" key="1">
    <source>
        <dbReference type="ARBA" id="ARBA00008839"/>
    </source>
</evidence>
<comment type="similarity">
    <text evidence="1">Belongs to the SAPAP family.</text>
</comment>
<dbReference type="Proteomes" id="UP000472260">
    <property type="component" value="Unassembled WGS sequence"/>
</dbReference>
<feature type="compositionally biased region" description="Basic and acidic residues" evidence="2">
    <location>
        <begin position="587"/>
        <end position="603"/>
    </location>
</feature>
<accession>A0A671PRX3</accession>
<feature type="region of interest" description="Disordered" evidence="2">
    <location>
        <begin position="434"/>
        <end position="454"/>
    </location>
</feature>
<dbReference type="AlphaFoldDB" id="A0A671PRX3"/>
<dbReference type="GO" id="GO:0099572">
    <property type="term" value="C:postsynaptic specialization"/>
    <property type="evidence" value="ECO:0007669"/>
    <property type="project" value="TreeGrafter"/>
</dbReference>
<dbReference type="PANTHER" id="PTHR12353">
    <property type="entry name" value="DISKS LARGE-ASSOCIATED PROTEIN DAP SAP90/PSD-95-ASSOCIATED PROTEIN"/>
    <property type="match status" value="1"/>
</dbReference>
<dbReference type="Pfam" id="PF03359">
    <property type="entry name" value="GKAP"/>
    <property type="match status" value="2"/>
</dbReference>
<dbReference type="GO" id="GO:0098978">
    <property type="term" value="C:glutamatergic synapse"/>
    <property type="evidence" value="ECO:0007669"/>
    <property type="project" value="TreeGrafter"/>
</dbReference>
<name>A0A671PRX3_9TELE</name>
<evidence type="ECO:0000313" key="4">
    <source>
        <dbReference type="Proteomes" id="UP000472260"/>
    </source>
</evidence>
<sequence length="639" mass="71836">MCGRCVCALIYIHYMKSEFMYIQVPQDEWGGIDEEIPCRRMRSSSYVKAMGDQDSGDSDGSPKNSPQKNNIYIFLLSYYLSFTSLLSSLHVSLHSQSYHLHTSREIHPSITLEPSPNYSSPKFRSRNQSYMRAVSTLSQVSETEVNGQFESVCESVFSEVESQAMDALDLPGCFRTRSHSYLRAIQAGFSQDDDCVPSMTSSTVTSTVRSTTGKWAFFVNNHAHLTPTYKRTPPPVPPRSTSKPIISITAQSSTESTQDAYHEGQLARRGILSLGRALYNSTDSLDSAKAVTIAMEAAAMAMAGKRHPSTDSHSSVMTCDKAVLVSKAEEYLKTPRSSIGIQVETATDSECESKGSREYQSVGIQVEDERRQGRFKRSNSVTAAVQADLELDGFPLMEDKGLQFGGGFQRHSEPSTPTQYGAVRTVRTQGLFSYREDYRTPTEPPSPQRSPEPWLEPSFMQLLHTETKKMEGWCKELEGEAEENDLSEEILGKIRSAVGSAQLLMSQKFQQFYWLCQQNLDPSAMPRPTSQDLAGFWDLLQLSIDDVTSKFNELQKIKSNDWRLIESPVKKVRLPPPVPKKTLRKSMTREKSLDLPDRQRQEARRRLMAAKRAASFRQNSASERADSIEIYIPEAQTRL</sequence>